<sequence length="106" mass="12122">MSLEYHAAAIYKRPSRQGNIYECEESNDTMLVAFEINLGPNERPFLCQWTWSLHDPPIVLMLSRCCSTYDISFPLTPVCMKIAYLAVPDQSDSSSDNFVFPDFDLC</sequence>
<evidence type="ECO:0000313" key="1">
    <source>
        <dbReference type="EMBL" id="GMN52569.1"/>
    </source>
</evidence>
<accession>A0AA88DJV0</accession>
<keyword evidence="2" id="KW-1185">Reference proteome</keyword>
<name>A0AA88DJV0_FICCA</name>
<dbReference type="Proteomes" id="UP001187192">
    <property type="component" value="Unassembled WGS sequence"/>
</dbReference>
<gene>
    <name evidence="1" type="ORF">TIFTF001_021722</name>
</gene>
<evidence type="ECO:0000313" key="2">
    <source>
        <dbReference type="Proteomes" id="UP001187192"/>
    </source>
</evidence>
<dbReference type="EMBL" id="BTGU01000042">
    <property type="protein sequence ID" value="GMN52569.1"/>
    <property type="molecule type" value="Genomic_DNA"/>
</dbReference>
<reference evidence="1" key="1">
    <citation type="submission" date="2023-07" db="EMBL/GenBank/DDBJ databases">
        <title>draft genome sequence of fig (Ficus carica).</title>
        <authorList>
            <person name="Takahashi T."/>
            <person name="Nishimura K."/>
        </authorList>
    </citation>
    <scope>NUCLEOTIDE SEQUENCE</scope>
</reference>
<comment type="caution">
    <text evidence="1">The sequence shown here is derived from an EMBL/GenBank/DDBJ whole genome shotgun (WGS) entry which is preliminary data.</text>
</comment>
<protein>
    <submittedName>
        <fullName evidence="1">Uncharacterized protein</fullName>
    </submittedName>
</protein>
<organism evidence="1 2">
    <name type="scientific">Ficus carica</name>
    <name type="common">Common fig</name>
    <dbReference type="NCBI Taxonomy" id="3494"/>
    <lineage>
        <taxon>Eukaryota</taxon>
        <taxon>Viridiplantae</taxon>
        <taxon>Streptophyta</taxon>
        <taxon>Embryophyta</taxon>
        <taxon>Tracheophyta</taxon>
        <taxon>Spermatophyta</taxon>
        <taxon>Magnoliopsida</taxon>
        <taxon>eudicotyledons</taxon>
        <taxon>Gunneridae</taxon>
        <taxon>Pentapetalae</taxon>
        <taxon>rosids</taxon>
        <taxon>fabids</taxon>
        <taxon>Rosales</taxon>
        <taxon>Moraceae</taxon>
        <taxon>Ficeae</taxon>
        <taxon>Ficus</taxon>
    </lineage>
</organism>
<proteinExistence type="predicted"/>
<dbReference type="AlphaFoldDB" id="A0AA88DJV0"/>